<dbReference type="AlphaFoldDB" id="A0A3M6UMP3"/>
<comment type="caution">
    <text evidence="1">The sequence shown here is derived from an EMBL/GenBank/DDBJ whole genome shotgun (WGS) entry which is preliminary data.</text>
</comment>
<evidence type="ECO:0000313" key="1">
    <source>
        <dbReference type="EMBL" id="RMX54891.1"/>
    </source>
</evidence>
<dbReference type="Proteomes" id="UP000275408">
    <property type="component" value="Unassembled WGS sequence"/>
</dbReference>
<name>A0A3M6UMP3_POCDA</name>
<reference evidence="1 2" key="1">
    <citation type="journal article" date="2018" name="Sci. Rep.">
        <title>Comparative analysis of the Pocillopora damicornis genome highlights role of immune system in coral evolution.</title>
        <authorList>
            <person name="Cunning R."/>
            <person name="Bay R.A."/>
            <person name="Gillette P."/>
            <person name="Baker A.C."/>
            <person name="Traylor-Knowles N."/>
        </authorList>
    </citation>
    <scope>NUCLEOTIDE SEQUENCE [LARGE SCALE GENOMIC DNA]</scope>
    <source>
        <strain evidence="1">RSMAS</strain>
        <tissue evidence="1">Whole animal</tissue>
    </source>
</reference>
<sequence>MSLCALIYHNMKGISNPSDLKQIVHICNQLYSKLPTMFTVLQGNYQLEYSASYTLNVHGISILSLKRAFESLISEQYRLLILTVGCIAVSIVYCADNHHFKIFMVRVIPKGHTKGTCILSDISSADNLVPYFQSLYGVTDVYELKGLHITKYN</sequence>
<gene>
    <name evidence="1" type="ORF">pdam_00015102</name>
</gene>
<accession>A0A3M6UMP3</accession>
<protein>
    <submittedName>
        <fullName evidence="1">Uncharacterized protein</fullName>
    </submittedName>
</protein>
<dbReference type="EMBL" id="RCHS01001168">
    <property type="protein sequence ID" value="RMX54891.1"/>
    <property type="molecule type" value="Genomic_DNA"/>
</dbReference>
<keyword evidence="2" id="KW-1185">Reference proteome</keyword>
<evidence type="ECO:0000313" key="2">
    <source>
        <dbReference type="Proteomes" id="UP000275408"/>
    </source>
</evidence>
<proteinExistence type="predicted"/>
<organism evidence="1 2">
    <name type="scientific">Pocillopora damicornis</name>
    <name type="common">Cauliflower coral</name>
    <name type="synonym">Millepora damicornis</name>
    <dbReference type="NCBI Taxonomy" id="46731"/>
    <lineage>
        <taxon>Eukaryota</taxon>
        <taxon>Metazoa</taxon>
        <taxon>Cnidaria</taxon>
        <taxon>Anthozoa</taxon>
        <taxon>Hexacorallia</taxon>
        <taxon>Scleractinia</taxon>
        <taxon>Astrocoeniina</taxon>
        <taxon>Pocilloporidae</taxon>
        <taxon>Pocillopora</taxon>
    </lineage>
</organism>